<evidence type="ECO:0000256" key="2">
    <source>
        <dbReference type="SAM" id="Phobius"/>
    </source>
</evidence>
<keyword evidence="2" id="KW-0812">Transmembrane</keyword>
<sequence length="222" mass="22211">MSVRRTIMRANPIPEQDPHVLGARAREELDGLVGDPGAAPSRADGRGAGTPAGRPRRVPRLALVAVAGLAAVLVGVAAVALLGGGAPPPSTADEPFYPTTAELEASADLVVRGTLGTGSQDTDAGYPQTRADLAVTHVARGDAAAGDTVPVAYTTPGSGPETATGLVEGREYVLLLSVAEDGTGYLVSSVQGYYAVEDGGRLVPAPGNDVPLSPATTAALGL</sequence>
<name>A0A7W4YB88_9CELL</name>
<proteinExistence type="predicted"/>
<accession>A0A7W4YB88</accession>
<protein>
    <submittedName>
        <fullName evidence="3">Uncharacterized protein</fullName>
    </submittedName>
</protein>
<dbReference type="RefSeq" id="WP_221196401.1">
    <property type="nucleotide sequence ID" value="NZ_JACHVX010000003.1"/>
</dbReference>
<feature type="transmembrane region" description="Helical" evidence="2">
    <location>
        <begin position="61"/>
        <end position="82"/>
    </location>
</feature>
<keyword evidence="2" id="KW-1133">Transmembrane helix</keyword>
<dbReference type="EMBL" id="JACHVX010000003">
    <property type="protein sequence ID" value="MBB2923423.1"/>
    <property type="molecule type" value="Genomic_DNA"/>
</dbReference>
<keyword evidence="2" id="KW-0472">Membrane</keyword>
<dbReference type="Proteomes" id="UP000518206">
    <property type="component" value="Unassembled WGS sequence"/>
</dbReference>
<comment type="caution">
    <text evidence="3">The sequence shown here is derived from an EMBL/GenBank/DDBJ whole genome shotgun (WGS) entry which is preliminary data.</text>
</comment>
<reference evidence="3 4" key="2">
    <citation type="submission" date="2020-08" db="EMBL/GenBank/DDBJ databases">
        <authorList>
            <person name="Partida-Martinez L."/>
            <person name="Huntemann M."/>
            <person name="Clum A."/>
            <person name="Wang J."/>
            <person name="Palaniappan K."/>
            <person name="Ritter S."/>
            <person name="Chen I.-M."/>
            <person name="Stamatis D."/>
            <person name="Reddy T."/>
            <person name="O'Malley R."/>
            <person name="Daum C."/>
            <person name="Shapiro N."/>
            <person name="Ivanova N."/>
            <person name="Kyrpides N."/>
            <person name="Woyke T."/>
        </authorList>
    </citation>
    <scope>NUCLEOTIDE SEQUENCE [LARGE SCALE GENOMIC DNA]</scope>
    <source>
        <strain evidence="3 4">RAS26</strain>
    </source>
</reference>
<dbReference type="AlphaFoldDB" id="A0A7W4YB88"/>
<reference evidence="3 4" key="1">
    <citation type="submission" date="2020-08" db="EMBL/GenBank/DDBJ databases">
        <title>The Agave Microbiome: Exploring the role of microbial communities in plant adaptations to desert environments.</title>
        <authorList>
            <person name="Partida-Martinez L.P."/>
        </authorList>
    </citation>
    <scope>NUCLEOTIDE SEQUENCE [LARGE SCALE GENOMIC DNA]</scope>
    <source>
        <strain evidence="3 4">RAS26</strain>
    </source>
</reference>
<organism evidence="3 4">
    <name type="scientific">Cellulomonas cellasea</name>
    <dbReference type="NCBI Taxonomy" id="43670"/>
    <lineage>
        <taxon>Bacteria</taxon>
        <taxon>Bacillati</taxon>
        <taxon>Actinomycetota</taxon>
        <taxon>Actinomycetes</taxon>
        <taxon>Micrococcales</taxon>
        <taxon>Cellulomonadaceae</taxon>
        <taxon>Cellulomonas</taxon>
    </lineage>
</organism>
<gene>
    <name evidence="3" type="ORF">FHR80_002348</name>
</gene>
<evidence type="ECO:0000256" key="1">
    <source>
        <dbReference type="SAM" id="MobiDB-lite"/>
    </source>
</evidence>
<evidence type="ECO:0000313" key="4">
    <source>
        <dbReference type="Proteomes" id="UP000518206"/>
    </source>
</evidence>
<feature type="region of interest" description="Disordered" evidence="1">
    <location>
        <begin position="31"/>
        <end position="55"/>
    </location>
</feature>
<evidence type="ECO:0000313" key="3">
    <source>
        <dbReference type="EMBL" id="MBB2923423.1"/>
    </source>
</evidence>